<dbReference type="AlphaFoldDB" id="A0A2M9ZIS3"/>
<keyword evidence="4" id="KW-0067">ATP-binding</keyword>
<dbReference type="InterPro" id="IPR027417">
    <property type="entry name" value="P-loop_NTPase"/>
</dbReference>
<dbReference type="RefSeq" id="WP_100714989.1">
    <property type="nucleotide sequence ID" value="NZ_NPDY01000020.1"/>
</dbReference>
<evidence type="ECO:0000313" key="10">
    <source>
        <dbReference type="EMBL" id="PJZ68523.1"/>
    </source>
</evidence>
<dbReference type="GO" id="GO:0015628">
    <property type="term" value="P:protein secretion by the type II secretion system"/>
    <property type="evidence" value="ECO:0007669"/>
    <property type="project" value="InterPro"/>
</dbReference>
<dbReference type="Pfam" id="PF05157">
    <property type="entry name" value="MshEN"/>
    <property type="match status" value="1"/>
</dbReference>
<keyword evidence="5" id="KW-0653">Protein transport</keyword>
<evidence type="ECO:0000256" key="5">
    <source>
        <dbReference type="ARBA" id="ARBA00022927"/>
    </source>
</evidence>
<comment type="catalytic activity">
    <reaction evidence="8">
        <text>ATP + H2O + cellular proteinSide 1 = ADP + phosphate + cellular proteinSide 2.</text>
        <dbReference type="EC" id="7.4.2.8"/>
    </reaction>
</comment>
<keyword evidence="3" id="KW-0547">Nucleotide-binding</keyword>
<dbReference type="Pfam" id="PF00437">
    <property type="entry name" value="T2SSE"/>
    <property type="match status" value="1"/>
</dbReference>
<dbReference type="InterPro" id="IPR037257">
    <property type="entry name" value="T2SS_E_N_sf"/>
</dbReference>
<keyword evidence="2" id="KW-0813">Transport</keyword>
<reference evidence="12 13" key="1">
    <citation type="submission" date="2017-07" db="EMBL/GenBank/DDBJ databases">
        <title>Leptospira spp. isolated from tropical soils.</title>
        <authorList>
            <person name="Thibeaux R."/>
            <person name="Iraola G."/>
            <person name="Ferres I."/>
            <person name="Bierque E."/>
            <person name="Girault D."/>
            <person name="Soupe-Gilbert M.-E."/>
            <person name="Picardeau M."/>
            <person name="Goarant C."/>
        </authorList>
    </citation>
    <scope>NUCLEOTIDE SEQUENCE [LARGE SCALE GENOMIC DNA]</scope>
    <source>
        <strain evidence="11 13">FH1-B-B1</strain>
        <strain evidence="10 12">FH1-B-C1</strain>
    </source>
</reference>
<accession>A0A2M9ZIS3</accession>
<dbReference type="OrthoDB" id="9808272at2"/>
<dbReference type="PANTHER" id="PTHR30258:SF2">
    <property type="entry name" value="COMG OPERON PROTEIN 1"/>
    <property type="match status" value="1"/>
</dbReference>
<dbReference type="EC" id="7.4.2.8" evidence="7"/>
<evidence type="ECO:0000256" key="4">
    <source>
        <dbReference type="ARBA" id="ARBA00022840"/>
    </source>
</evidence>
<gene>
    <name evidence="11" type="primary">gspE</name>
    <name evidence="10" type="ORF">CH360_15615</name>
    <name evidence="11" type="ORF">CH373_17155</name>
</gene>
<dbReference type="CDD" id="cd01129">
    <property type="entry name" value="PulE-GspE-like"/>
    <property type="match status" value="1"/>
</dbReference>
<dbReference type="InterPro" id="IPR001482">
    <property type="entry name" value="T2SS/T4SS_dom"/>
</dbReference>
<evidence type="ECO:0000313" key="12">
    <source>
        <dbReference type="Proteomes" id="UP000231962"/>
    </source>
</evidence>
<evidence type="ECO:0000256" key="8">
    <source>
        <dbReference type="ARBA" id="ARBA00034006"/>
    </source>
</evidence>
<dbReference type="Proteomes" id="UP000231962">
    <property type="component" value="Unassembled WGS sequence"/>
</dbReference>
<evidence type="ECO:0000256" key="2">
    <source>
        <dbReference type="ARBA" id="ARBA00022448"/>
    </source>
</evidence>
<dbReference type="EMBL" id="NPDZ01000017">
    <property type="protein sequence ID" value="PJZ71853.1"/>
    <property type="molecule type" value="Genomic_DNA"/>
</dbReference>
<dbReference type="GO" id="GO:0005524">
    <property type="term" value="F:ATP binding"/>
    <property type="evidence" value="ECO:0007669"/>
    <property type="project" value="UniProtKB-KW"/>
</dbReference>
<dbReference type="InterPro" id="IPR003593">
    <property type="entry name" value="AAA+_ATPase"/>
</dbReference>
<evidence type="ECO:0000256" key="3">
    <source>
        <dbReference type="ARBA" id="ARBA00022741"/>
    </source>
</evidence>
<name>A0A2M9ZIS3_9LEPT</name>
<dbReference type="InterPro" id="IPR013369">
    <property type="entry name" value="T2SS_GspE"/>
</dbReference>
<dbReference type="EMBL" id="NPDY01000020">
    <property type="protein sequence ID" value="PJZ68523.1"/>
    <property type="molecule type" value="Genomic_DNA"/>
</dbReference>
<dbReference type="FunFam" id="3.40.50.300:FF:000398">
    <property type="entry name" value="Type IV pilus assembly ATPase PilB"/>
    <property type="match status" value="1"/>
</dbReference>
<evidence type="ECO:0000313" key="13">
    <source>
        <dbReference type="Proteomes" id="UP000231990"/>
    </source>
</evidence>
<dbReference type="NCBIfam" id="TIGR02533">
    <property type="entry name" value="type_II_gspE"/>
    <property type="match status" value="1"/>
</dbReference>
<dbReference type="GO" id="GO:0016887">
    <property type="term" value="F:ATP hydrolysis activity"/>
    <property type="evidence" value="ECO:0007669"/>
    <property type="project" value="TreeGrafter"/>
</dbReference>
<dbReference type="GO" id="GO:0008564">
    <property type="term" value="F:protein-exporting ATPase activity"/>
    <property type="evidence" value="ECO:0007669"/>
    <property type="project" value="UniProtKB-EC"/>
</dbReference>
<proteinExistence type="inferred from homology"/>
<dbReference type="PANTHER" id="PTHR30258">
    <property type="entry name" value="TYPE II SECRETION SYSTEM PROTEIN GSPE-RELATED"/>
    <property type="match status" value="1"/>
</dbReference>
<dbReference type="FunFam" id="3.30.450.90:FF:000001">
    <property type="entry name" value="Type II secretion system ATPase GspE"/>
    <property type="match status" value="1"/>
</dbReference>
<evidence type="ECO:0000256" key="7">
    <source>
        <dbReference type="ARBA" id="ARBA00024382"/>
    </source>
</evidence>
<dbReference type="Gene3D" id="3.30.450.90">
    <property type="match status" value="1"/>
</dbReference>
<comment type="caution">
    <text evidence="11">The sequence shown here is derived from an EMBL/GenBank/DDBJ whole genome shotgun (WGS) entry which is preliminary data.</text>
</comment>
<dbReference type="Gene3D" id="3.30.300.160">
    <property type="entry name" value="Type II secretion system, protein E, N-terminal domain"/>
    <property type="match status" value="1"/>
</dbReference>
<sequence>MKTLGEILVEDGIISAKDLEDSLKLQKKNNVSLSQILQKKGIAGEADVLRAMARLYRMEFREKLEFKGMEEAFQKIPLKLIQKSRLVPFELNKKTIKIAIADPSDLHPMDDVRSFLREYKVEFILAPEPEIMRIVHSQFDNTSAAAKDLLNEMEGSFSELAEGFDNETIDLSDDAPIIKMVNVILSQAVNERASDIHIEPYEKSLVVRYRIDGILHNVLTPPKSYHAGITSRIKIMSNLNIAENRLPQDGRIKLRLAGKDIDIRVSSIPCQFGERIVMRLLNKTDQKYSLDTMGFYPEILKTLRTLIYEPHGIVLVTGPTGSGKSTTLYSALTELNTEERNIITCEDPVEYQIEGISQMQMQEKIGLTFATGLRAILRQDPDVIMVGEIRDEETARIAIQASLTGHLVFSTLHTNDAASAATRLVDMGIEPYLITSTVLGFMAQRLVRTICQNCKKPYKPSQAELESVGLTRKSLKNGGNFYKGEGCSHCMGTGYKGRTGIYELLVINNQIKHAILSGYDASKIMEVALENGLHTMKDYGIQKVLEGITTPDEVLRVT</sequence>
<dbReference type="SMART" id="SM00382">
    <property type="entry name" value="AAA"/>
    <property type="match status" value="1"/>
</dbReference>
<organism evidence="11 13">
    <name type="scientific">Leptospira perolatii</name>
    <dbReference type="NCBI Taxonomy" id="2023191"/>
    <lineage>
        <taxon>Bacteria</taxon>
        <taxon>Pseudomonadati</taxon>
        <taxon>Spirochaetota</taxon>
        <taxon>Spirochaetia</taxon>
        <taxon>Leptospirales</taxon>
        <taxon>Leptospiraceae</taxon>
        <taxon>Leptospira</taxon>
    </lineage>
</organism>
<protein>
    <recommendedName>
        <fullName evidence="7">protein-secreting ATPase</fullName>
        <ecNumber evidence="7">7.4.2.8</ecNumber>
    </recommendedName>
</protein>
<dbReference type="GO" id="GO:0015627">
    <property type="term" value="C:type II protein secretion system complex"/>
    <property type="evidence" value="ECO:0007669"/>
    <property type="project" value="InterPro"/>
</dbReference>
<dbReference type="FunFam" id="3.30.300.160:FF:000002">
    <property type="entry name" value="Type II secretion system protein E"/>
    <property type="match status" value="1"/>
</dbReference>
<keyword evidence="6" id="KW-1278">Translocase</keyword>
<dbReference type="Proteomes" id="UP000231990">
    <property type="component" value="Unassembled WGS sequence"/>
</dbReference>
<evidence type="ECO:0000313" key="11">
    <source>
        <dbReference type="EMBL" id="PJZ71853.1"/>
    </source>
</evidence>
<evidence type="ECO:0000259" key="9">
    <source>
        <dbReference type="PROSITE" id="PS00662"/>
    </source>
</evidence>
<dbReference type="PROSITE" id="PS00662">
    <property type="entry name" value="T2SP_E"/>
    <property type="match status" value="1"/>
</dbReference>
<feature type="domain" description="Bacterial type II secretion system protein E" evidence="9">
    <location>
        <begin position="377"/>
        <end position="391"/>
    </location>
</feature>
<dbReference type="GO" id="GO:0005886">
    <property type="term" value="C:plasma membrane"/>
    <property type="evidence" value="ECO:0007669"/>
    <property type="project" value="TreeGrafter"/>
</dbReference>
<dbReference type="InterPro" id="IPR007831">
    <property type="entry name" value="T2SS_GspE_N"/>
</dbReference>
<dbReference type="SUPFAM" id="SSF52540">
    <property type="entry name" value="P-loop containing nucleoside triphosphate hydrolases"/>
    <property type="match status" value="1"/>
</dbReference>
<comment type="similarity">
    <text evidence="1">Belongs to the GSP E family.</text>
</comment>
<keyword evidence="12" id="KW-1185">Reference proteome</keyword>
<dbReference type="Gene3D" id="3.40.50.300">
    <property type="entry name" value="P-loop containing nucleotide triphosphate hydrolases"/>
    <property type="match status" value="1"/>
</dbReference>
<evidence type="ECO:0000256" key="6">
    <source>
        <dbReference type="ARBA" id="ARBA00022967"/>
    </source>
</evidence>
<evidence type="ECO:0000256" key="1">
    <source>
        <dbReference type="ARBA" id="ARBA00006611"/>
    </source>
</evidence>
<dbReference type="SUPFAM" id="SSF160246">
    <property type="entry name" value="EspE N-terminal domain-like"/>
    <property type="match status" value="1"/>
</dbReference>